<dbReference type="Pfam" id="PF13181">
    <property type="entry name" value="TPR_8"/>
    <property type="match status" value="1"/>
</dbReference>
<keyword evidence="1" id="KW-0677">Repeat</keyword>
<feature type="compositionally biased region" description="Pro residues" evidence="4">
    <location>
        <begin position="213"/>
        <end position="225"/>
    </location>
</feature>
<feature type="repeat" description="TPR" evidence="3">
    <location>
        <begin position="733"/>
        <end position="766"/>
    </location>
</feature>
<dbReference type="PANTHER" id="PTHR44943">
    <property type="entry name" value="CELLULOSE SYNTHASE OPERON PROTEIN C"/>
    <property type="match status" value="1"/>
</dbReference>
<proteinExistence type="predicted"/>
<protein>
    <submittedName>
        <fullName evidence="6">Tetratricopeptide repeat protein</fullName>
    </submittedName>
</protein>
<reference evidence="6" key="1">
    <citation type="journal article" date="2020" name="mSystems">
        <title>Genome- and Community-Level Interaction Insights into Carbon Utilization and Element Cycling Functions of Hydrothermarchaeota in Hydrothermal Sediment.</title>
        <authorList>
            <person name="Zhou Z."/>
            <person name="Liu Y."/>
            <person name="Xu W."/>
            <person name="Pan J."/>
            <person name="Luo Z.H."/>
            <person name="Li M."/>
        </authorList>
    </citation>
    <scope>NUCLEOTIDE SEQUENCE [LARGE SCALE GENOMIC DNA]</scope>
    <source>
        <strain evidence="6">SpSt-418</strain>
    </source>
</reference>
<feature type="repeat" description="TPR" evidence="3">
    <location>
        <begin position="801"/>
        <end position="834"/>
    </location>
</feature>
<name>A0A7C3PM37_9CYAN</name>
<dbReference type="Pfam" id="PF00395">
    <property type="entry name" value="SLH"/>
    <property type="match status" value="1"/>
</dbReference>
<dbReference type="Pfam" id="PF13432">
    <property type="entry name" value="TPR_16"/>
    <property type="match status" value="5"/>
</dbReference>
<feature type="compositionally biased region" description="Polar residues" evidence="4">
    <location>
        <begin position="260"/>
        <end position="273"/>
    </location>
</feature>
<feature type="compositionally biased region" description="Pro residues" evidence="4">
    <location>
        <begin position="280"/>
        <end position="292"/>
    </location>
</feature>
<feature type="region of interest" description="Disordered" evidence="4">
    <location>
        <begin position="213"/>
        <end position="331"/>
    </location>
</feature>
<dbReference type="InterPro" id="IPR013105">
    <property type="entry name" value="TPR_2"/>
</dbReference>
<evidence type="ECO:0000256" key="1">
    <source>
        <dbReference type="ARBA" id="ARBA00022737"/>
    </source>
</evidence>
<feature type="repeat" description="TPR" evidence="3">
    <location>
        <begin position="445"/>
        <end position="478"/>
    </location>
</feature>
<feature type="repeat" description="TPR" evidence="3">
    <location>
        <begin position="659"/>
        <end position="692"/>
    </location>
</feature>
<organism evidence="6">
    <name type="scientific">Oscillatoriales cyanobacterium SpSt-418</name>
    <dbReference type="NCBI Taxonomy" id="2282169"/>
    <lineage>
        <taxon>Bacteria</taxon>
        <taxon>Bacillati</taxon>
        <taxon>Cyanobacteriota</taxon>
        <taxon>Cyanophyceae</taxon>
        <taxon>Oscillatoriophycideae</taxon>
        <taxon>Oscillatoriales</taxon>
    </lineage>
</organism>
<dbReference type="Pfam" id="PF07719">
    <property type="entry name" value="TPR_2"/>
    <property type="match status" value="1"/>
</dbReference>
<feature type="repeat" description="TPR" evidence="3">
    <location>
        <begin position="693"/>
        <end position="726"/>
    </location>
</feature>
<dbReference type="PROSITE" id="PS50293">
    <property type="entry name" value="TPR_REGION"/>
    <property type="match status" value="3"/>
</dbReference>
<dbReference type="Gene3D" id="1.25.40.10">
    <property type="entry name" value="Tetratricopeptide repeat domain"/>
    <property type="match status" value="5"/>
</dbReference>
<evidence type="ECO:0000256" key="3">
    <source>
        <dbReference type="PROSITE-ProRule" id="PRU00339"/>
    </source>
</evidence>
<gene>
    <name evidence="6" type="ORF">ENR64_27485</name>
</gene>
<feature type="domain" description="SLH" evidence="5">
    <location>
        <begin position="86"/>
        <end position="149"/>
    </location>
</feature>
<dbReference type="PANTHER" id="PTHR44943:SF4">
    <property type="entry name" value="TPR REPEAT-CONTAINING PROTEIN MJ0798"/>
    <property type="match status" value="1"/>
</dbReference>
<dbReference type="SUPFAM" id="SSF48452">
    <property type="entry name" value="TPR-like"/>
    <property type="match status" value="2"/>
</dbReference>
<evidence type="ECO:0000259" key="5">
    <source>
        <dbReference type="PROSITE" id="PS51272"/>
    </source>
</evidence>
<dbReference type="InterPro" id="IPR051685">
    <property type="entry name" value="Ycf3/AcsC/BcsC/TPR_MFPF"/>
</dbReference>
<dbReference type="InterPro" id="IPR011990">
    <property type="entry name" value="TPR-like_helical_dom_sf"/>
</dbReference>
<feature type="repeat" description="TPR" evidence="3">
    <location>
        <begin position="518"/>
        <end position="551"/>
    </location>
</feature>
<sequence>MPKFELYFSPIVLAESPMYAPSVAMWTLAALASLDLAPEVPQTVASKDKTSPAPKKFTAQSTPAKAELVAAVANPEATETLSPKRVPGSRLNDLKGHWAQPFVEILQAKGIVQGFDDGNFRPDQAIAPKHLHSMVRQAMIQHGNDLWVNYANSLVVKAQPSPLPTLLSEDLSDAQLAELRRSLPLRSPTQSHSLTRAEAALFVYQALAQVDAVPPPKMPKPPQPQAPSKIKEAKLPTVEIPAKLPEQNTSESEKPGFEHSISQPIQQAQQFDMNTRPPKPRSPQPEPSPAASPLPTIEIPQVAKPSPDPSQPASVDVPQQPAVRSNLGDLVTGDRAQPFNEYWYSLCVANPTDLQTALAACDRILAVKPKEAKTWAIRAELLMQAKDYPEAVASLERVLALQPPTSALHTRHCQALSELGKQAEALAACEAAITLDKDWGTLAPAIAWFAKGTALKRMGRNEEALETYEKALVFSPSNSEILTEQCRVQSELGQQAEAIATCGRALDFNQNWGDRSPAIAWLNKALALTRANKLPEAVAAYDKALEVTPKDPATWTQQGMLLAQMGQHATALAAYDQALKISPNFSLALLNRGAALNRLGKSEEALAACDQAIGGDERWGELGVAHAWDQRGVALAGLNRMEEAIASADRALSLKPDFAEAYSNRAVTLWRMEDYEAAIASVDESVKLKPRYSQGWFNKGRILRSMKKYEAAIAAYDEALKGDVNRNDKPTLTDIWVNRSAALWQLSQYPEALDSANRAVEINPKSAIAWYNRGVALLALNQPEEAIKSYNRAVKLNPEDAYAWTGQGMALEKAKKYEAAIAAFDKALALKPDLAIAQQSREAALKRLTPKVPTDKKEAQI</sequence>
<feature type="repeat" description="TPR" evidence="3">
    <location>
        <begin position="372"/>
        <end position="405"/>
    </location>
</feature>
<feature type="repeat" description="TPR" evidence="3">
    <location>
        <begin position="552"/>
        <end position="585"/>
    </location>
</feature>
<accession>A0A7C3PM37</accession>
<comment type="caution">
    <text evidence="6">The sequence shown here is derived from an EMBL/GenBank/DDBJ whole genome shotgun (WGS) entry which is preliminary data.</text>
</comment>
<keyword evidence="2 3" id="KW-0802">TPR repeat</keyword>
<feature type="repeat" description="TPR" evidence="3">
    <location>
        <begin position="625"/>
        <end position="658"/>
    </location>
</feature>
<dbReference type="SMART" id="SM00028">
    <property type="entry name" value="TPR"/>
    <property type="match status" value="13"/>
</dbReference>
<dbReference type="InterPro" id="IPR019734">
    <property type="entry name" value="TPR_rpt"/>
</dbReference>
<dbReference type="InterPro" id="IPR001119">
    <property type="entry name" value="SLH_dom"/>
</dbReference>
<evidence type="ECO:0000313" key="6">
    <source>
        <dbReference type="EMBL" id="HFN01421.1"/>
    </source>
</evidence>
<evidence type="ECO:0000256" key="4">
    <source>
        <dbReference type="SAM" id="MobiDB-lite"/>
    </source>
</evidence>
<dbReference type="EMBL" id="DSRU01000408">
    <property type="protein sequence ID" value="HFN01421.1"/>
    <property type="molecule type" value="Genomic_DNA"/>
</dbReference>
<dbReference type="PROSITE" id="PS50005">
    <property type="entry name" value="TPR"/>
    <property type="match status" value="10"/>
</dbReference>
<feature type="repeat" description="TPR" evidence="3">
    <location>
        <begin position="767"/>
        <end position="800"/>
    </location>
</feature>
<evidence type="ECO:0000256" key="2">
    <source>
        <dbReference type="ARBA" id="ARBA00022803"/>
    </source>
</evidence>
<dbReference type="AlphaFoldDB" id="A0A7C3PM37"/>
<dbReference type="PROSITE" id="PS51272">
    <property type="entry name" value="SLH"/>
    <property type="match status" value="1"/>
</dbReference>